<evidence type="ECO:0000313" key="14">
    <source>
        <dbReference type="EMBL" id="KAJ1137437.1"/>
    </source>
</evidence>
<evidence type="ECO:0000256" key="2">
    <source>
        <dbReference type="ARBA" id="ARBA00004613"/>
    </source>
</evidence>
<keyword evidence="11" id="KW-1280">Immunoglobulin</keyword>
<dbReference type="FunFam" id="2.60.40.10:FF:001072">
    <property type="entry name" value="Immunoglobulin heavy variable V1-24"/>
    <property type="match status" value="1"/>
</dbReference>
<evidence type="ECO:0000256" key="11">
    <source>
        <dbReference type="ARBA" id="ARBA00043265"/>
    </source>
</evidence>
<dbReference type="EMBL" id="JANPWB010000010">
    <property type="protein sequence ID" value="KAJ1137437.1"/>
    <property type="molecule type" value="Genomic_DNA"/>
</dbReference>
<evidence type="ECO:0000256" key="4">
    <source>
        <dbReference type="ARBA" id="ARBA00022525"/>
    </source>
</evidence>
<evidence type="ECO:0000259" key="13">
    <source>
        <dbReference type="PROSITE" id="PS50835"/>
    </source>
</evidence>
<dbReference type="SMART" id="SM00406">
    <property type="entry name" value="IGv"/>
    <property type="match status" value="1"/>
</dbReference>
<dbReference type="Gene3D" id="2.60.40.10">
    <property type="entry name" value="Immunoglobulins"/>
    <property type="match status" value="1"/>
</dbReference>
<keyword evidence="3" id="KW-1003">Cell membrane</keyword>
<dbReference type="SUPFAM" id="SSF48726">
    <property type="entry name" value="Immunoglobulin"/>
    <property type="match status" value="1"/>
</dbReference>
<dbReference type="Proteomes" id="UP001066276">
    <property type="component" value="Chromosome 6"/>
</dbReference>
<evidence type="ECO:0000256" key="9">
    <source>
        <dbReference type="ARBA" id="ARBA00023157"/>
    </source>
</evidence>
<keyword evidence="15" id="KW-1185">Reference proteome</keyword>
<evidence type="ECO:0000313" key="15">
    <source>
        <dbReference type="Proteomes" id="UP001066276"/>
    </source>
</evidence>
<evidence type="ECO:0000256" key="3">
    <source>
        <dbReference type="ARBA" id="ARBA00022475"/>
    </source>
</evidence>
<dbReference type="GO" id="GO:0005886">
    <property type="term" value="C:plasma membrane"/>
    <property type="evidence" value="ECO:0007669"/>
    <property type="project" value="UniProtKB-SubCell"/>
</dbReference>
<dbReference type="GO" id="GO:0019814">
    <property type="term" value="C:immunoglobulin complex"/>
    <property type="evidence" value="ECO:0007669"/>
    <property type="project" value="UniProtKB-KW"/>
</dbReference>
<sequence length="159" mass="17462">MQIFVTSLCGIILATGVFAEVILTQSGDVVTKPGGSHELSCRGSGFSFGSYHISWIRQSPGKGLEWVAIIWYDNTQKYYSPSVQGRFTISRDNAASTASLHMSNLKTEDTAKYYCARDTAGENSPRSVQKPQLLTGKEIENGTSFNCEIKYDSQCIKQG</sequence>
<evidence type="ECO:0000256" key="10">
    <source>
        <dbReference type="ARBA" id="ARBA00023319"/>
    </source>
</evidence>
<protein>
    <recommendedName>
        <fullName evidence="13">Ig-like domain-containing protein</fullName>
    </recommendedName>
</protein>
<keyword evidence="9" id="KW-1015">Disulfide bond</keyword>
<keyword evidence="7" id="KW-1064">Adaptive immunity</keyword>
<dbReference type="GO" id="GO:0002250">
    <property type="term" value="P:adaptive immune response"/>
    <property type="evidence" value="ECO:0007669"/>
    <property type="project" value="UniProtKB-KW"/>
</dbReference>
<keyword evidence="5 12" id="KW-0732">Signal</keyword>
<dbReference type="InterPro" id="IPR050199">
    <property type="entry name" value="IgHV"/>
</dbReference>
<dbReference type="Pfam" id="PF07686">
    <property type="entry name" value="V-set"/>
    <property type="match status" value="1"/>
</dbReference>
<evidence type="ECO:0000256" key="1">
    <source>
        <dbReference type="ARBA" id="ARBA00004236"/>
    </source>
</evidence>
<dbReference type="PANTHER" id="PTHR23266">
    <property type="entry name" value="IMMUNOGLOBULIN HEAVY CHAIN"/>
    <property type="match status" value="1"/>
</dbReference>
<feature type="chain" id="PRO_5043709247" description="Ig-like domain-containing protein" evidence="12">
    <location>
        <begin position="20"/>
        <end position="159"/>
    </location>
</feature>
<keyword evidence="6" id="KW-0391">Immunity</keyword>
<reference evidence="14" key="1">
    <citation type="journal article" date="2022" name="bioRxiv">
        <title>Sequencing and chromosome-scale assembly of the giantPleurodeles waltlgenome.</title>
        <authorList>
            <person name="Brown T."/>
            <person name="Elewa A."/>
            <person name="Iarovenko S."/>
            <person name="Subramanian E."/>
            <person name="Araus A.J."/>
            <person name="Petzold A."/>
            <person name="Susuki M."/>
            <person name="Suzuki K.-i.T."/>
            <person name="Hayashi T."/>
            <person name="Toyoda A."/>
            <person name="Oliveira C."/>
            <person name="Osipova E."/>
            <person name="Leigh N.D."/>
            <person name="Simon A."/>
            <person name="Yun M.H."/>
        </authorList>
    </citation>
    <scope>NUCLEOTIDE SEQUENCE</scope>
    <source>
        <strain evidence="14">20211129_DDA</strain>
        <tissue evidence="14">Liver</tissue>
    </source>
</reference>
<comment type="subcellular location">
    <subcellularLocation>
        <location evidence="1">Cell membrane</location>
    </subcellularLocation>
    <subcellularLocation>
        <location evidence="2">Secreted</location>
    </subcellularLocation>
</comment>
<evidence type="ECO:0000256" key="7">
    <source>
        <dbReference type="ARBA" id="ARBA00023130"/>
    </source>
</evidence>
<keyword evidence="4" id="KW-0964">Secreted</keyword>
<dbReference type="InterPro" id="IPR013783">
    <property type="entry name" value="Ig-like_fold"/>
</dbReference>
<keyword evidence="8" id="KW-0472">Membrane</keyword>
<feature type="domain" description="Ig-like" evidence="13">
    <location>
        <begin position="19"/>
        <end position="129"/>
    </location>
</feature>
<dbReference type="InterPro" id="IPR007110">
    <property type="entry name" value="Ig-like_dom"/>
</dbReference>
<accession>A0AAV7QCX1</accession>
<gene>
    <name evidence="14" type="ORF">NDU88_003838</name>
</gene>
<dbReference type="PROSITE" id="PS50835">
    <property type="entry name" value="IG_LIKE"/>
    <property type="match status" value="1"/>
</dbReference>
<keyword evidence="10" id="KW-0393">Immunoglobulin domain</keyword>
<name>A0AAV7QCX1_PLEWA</name>
<evidence type="ECO:0000256" key="12">
    <source>
        <dbReference type="SAM" id="SignalP"/>
    </source>
</evidence>
<evidence type="ECO:0000256" key="5">
    <source>
        <dbReference type="ARBA" id="ARBA00022729"/>
    </source>
</evidence>
<feature type="signal peptide" evidence="12">
    <location>
        <begin position="1"/>
        <end position="19"/>
    </location>
</feature>
<dbReference type="InterPro" id="IPR036179">
    <property type="entry name" value="Ig-like_dom_sf"/>
</dbReference>
<evidence type="ECO:0000256" key="6">
    <source>
        <dbReference type="ARBA" id="ARBA00022859"/>
    </source>
</evidence>
<organism evidence="14 15">
    <name type="scientific">Pleurodeles waltl</name>
    <name type="common">Iberian ribbed newt</name>
    <dbReference type="NCBI Taxonomy" id="8319"/>
    <lineage>
        <taxon>Eukaryota</taxon>
        <taxon>Metazoa</taxon>
        <taxon>Chordata</taxon>
        <taxon>Craniata</taxon>
        <taxon>Vertebrata</taxon>
        <taxon>Euteleostomi</taxon>
        <taxon>Amphibia</taxon>
        <taxon>Batrachia</taxon>
        <taxon>Caudata</taxon>
        <taxon>Salamandroidea</taxon>
        <taxon>Salamandridae</taxon>
        <taxon>Pleurodelinae</taxon>
        <taxon>Pleurodeles</taxon>
    </lineage>
</organism>
<dbReference type="GO" id="GO:0005576">
    <property type="term" value="C:extracellular region"/>
    <property type="evidence" value="ECO:0007669"/>
    <property type="project" value="UniProtKB-SubCell"/>
</dbReference>
<evidence type="ECO:0000256" key="8">
    <source>
        <dbReference type="ARBA" id="ARBA00023136"/>
    </source>
</evidence>
<comment type="caution">
    <text evidence="14">The sequence shown here is derived from an EMBL/GenBank/DDBJ whole genome shotgun (WGS) entry which is preliminary data.</text>
</comment>
<dbReference type="InterPro" id="IPR013106">
    <property type="entry name" value="Ig_V-set"/>
</dbReference>
<dbReference type="AlphaFoldDB" id="A0AAV7QCX1"/>
<proteinExistence type="predicted"/>
<dbReference type="SMART" id="SM00409">
    <property type="entry name" value="IG"/>
    <property type="match status" value="1"/>
</dbReference>
<dbReference type="InterPro" id="IPR003599">
    <property type="entry name" value="Ig_sub"/>
</dbReference>